<dbReference type="InterPro" id="IPR001867">
    <property type="entry name" value="OmpR/PhoB-type_DNA-bd"/>
</dbReference>
<dbReference type="Pfam" id="PF03704">
    <property type="entry name" value="BTAD"/>
    <property type="match status" value="1"/>
</dbReference>
<dbReference type="InterPro" id="IPR019734">
    <property type="entry name" value="TPR_rpt"/>
</dbReference>
<dbReference type="InterPro" id="IPR042197">
    <property type="entry name" value="Apaf_helical"/>
</dbReference>
<dbReference type="CDD" id="cd15831">
    <property type="entry name" value="BTAD"/>
    <property type="match status" value="1"/>
</dbReference>
<keyword evidence="3 5" id="KW-0238">DNA-binding</keyword>
<dbReference type="GO" id="GO:0003677">
    <property type="term" value="F:DNA binding"/>
    <property type="evidence" value="ECO:0007669"/>
    <property type="project" value="UniProtKB-UniRule"/>
</dbReference>
<dbReference type="EMBL" id="FNRT01000002">
    <property type="protein sequence ID" value="SEC21166.1"/>
    <property type="molecule type" value="Genomic_DNA"/>
</dbReference>
<keyword evidence="8" id="KW-1185">Reference proteome</keyword>
<dbReference type="InterPro" id="IPR051677">
    <property type="entry name" value="AfsR-DnrI-RedD_regulator"/>
</dbReference>
<evidence type="ECO:0000256" key="1">
    <source>
        <dbReference type="ARBA" id="ARBA00005820"/>
    </source>
</evidence>
<feature type="domain" description="OmpR/PhoB-type" evidence="6">
    <location>
        <begin position="1"/>
        <end position="100"/>
    </location>
</feature>
<evidence type="ECO:0000256" key="2">
    <source>
        <dbReference type="ARBA" id="ARBA00023015"/>
    </source>
</evidence>
<dbReference type="InterPro" id="IPR011990">
    <property type="entry name" value="TPR-like_helical_dom_sf"/>
</dbReference>
<dbReference type="SMART" id="SM00028">
    <property type="entry name" value="TPR"/>
    <property type="match status" value="5"/>
</dbReference>
<dbReference type="Gene3D" id="1.10.10.10">
    <property type="entry name" value="Winged helix-like DNA-binding domain superfamily/Winged helix DNA-binding domain"/>
    <property type="match status" value="1"/>
</dbReference>
<dbReference type="Pfam" id="PF13424">
    <property type="entry name" value="TPR_12"/>
    <property type="match status" value="1"/>
</dbReference>
<dbReference type="Gene3D" id="1.10.8.430">
    <property type="entry name" value="Helical domain of apoptotic protease-activating factors"/>
    <property type="match status" value="1"/>
</dbReference>
<dbReference type="PANTHER" id="PTHR35807">
    <property type="entry name" value="TRANSCRIPTIONAL REGULATOR REDD-RELATED"/>
    <property type="match status" value="1"/>
</dbReference>
<keyword evidence="2" id="KW-0805">Transcription regulation</keyword>
<gene>
    <name evidence="7" type="ORF">SAMN04489844_1883</name>
</gene>
<dbReference type="InterPro" id="IPR036388">
    <property type="entry name" value="WH-like_DNA-bd_sf"/>
</dbReference>
<keyword evidence="4" id="KW-0804">Transcription</keyword>
<dbReference type="OrthoDB" id="4326794at2"/>
<dbReference type="Proteomes" id="UP000198742">
    <property type="component" value="Unassembled WGS sequence"/>
</dbReference>
<dbReference type="PRINTS" id="PR00364">
    <property type="entry name" value="DISEASERSIST"/>
</dbReference>
<comment type="similarity">
    <text evidence="1">Belongs to the AfsR/DnrI/RedD regulatory family.</text>
</comment>
<dbReference type="SMART" id="SM00862">
    <property type="entry name" value="Trans_reg_C"/>
    <property type="match status" value="1"/>
</dbReference>
<sequence length="938" mass="98311">MATETGRVEVLVLGACEVKVDGTVVPVTAAQQRVVLAALALAAGEPVSADTLCTHLWPEEVPATGRTSLHNSIRRLRTTLADAGAAPVLETGAAGYRLRLGPDDLDAARAERLVGVARAHAAADERAAALVAYDDALAAWRGEPLADLAAAGWLTGEAERLADLRLAATEEWADLARGSGLADRAVERLQPLAEAHPLRESLRAALVHALHDAGRSAEALEHYARARELLVGELGTEPGALLREAHARVLAFDVGEEPTSSALVVVPAQLPSPPARLVGRAAAGAALHRSLSTVDAGPVAWVVSGSAGVGKSAFAARWCHDVAERFPDGQLFVNLRGFDPGGTPLSAVDALRALLAGLGVPAEQVPQSLAEMVGAYRSLLSGRRVLVLLDNARDADQVAPLLPASTGSLAVVTSRDELTTLAVTHGVRLLSLDLLDDRDAREVFSAHLDAGRLEAEPGALAEILDRCGGLPLALAVAGARVASGPHTSLADLAAELRDSSLDSLTLGHPTTDVRAVLSWSYDALSADAAHTYRLVGLHPGPEIGVAALASMAGRPLRRVRASVDELVRASLVTVRRPGRLALHDLVAAHAGETAESALGAEEVDEVRRRLVDHVLRATVGATRTIFATPLPFALGPAPDGLVAEPLDDADQGHAWLRAELPVLQRVADLAAATPGLHAHAWRLARTLNGYLCDRSSFTELVALHESGLAAAVAAGDVVGEADSRHGLGEALTELDPEEAAVQLERARDLFALAGDRTGESDVESALGRLHESTGDYQRGITHTTRSLDLAREIGDASGTAVALNNLGWLYSCLGDHEASLGFCQEALEHYRRIGDRGGESYALDSAARAYLGLGDLRRAASMFAQAVEIGESLGHHLNQTFNLTHLGDAQHALGEVDRARASWTAALDLLEEVGHPRAESVRSRLALLDATPGPAQAR</sequence>
<dbReference type="SUPFAM" id="SSF46894">
    <property type="entry name" value="C-terminal effector domain of the bipartite response regulators"/>
    <property type="match status" value="1"/>
</dbReference>
<dbReference type="SMART" id="SM01043">
    <property type="entry name" value="BTAD"/>
    <property type="match status" value="1"/>
</dbReference>
<organism evidence="7 8">
    <name type="scientific">Nocardioides exalbidus</name>
    <dbReference type="NCBI Taxonomy" id="402596"/>
    <lineage>
        <taxon>Bacteria</taxon>
        <taxon>Bacillati</taxon>
        <taxon>Actinomycetota</taxon>
        <taxon>Actinomycetes</taxon>
        <taxon>Propionibacteriales</taxon>
        <taxon>Nocardioidaceae</taxon>
        <taxon>Nocardioides</taxon>
    </lineage>
</organism>
<dbReference type="PROSITE" id="PS51755">
    <property type="entry name" value="OMPR_PHOB"/>
    <property type="match status" value="1"/>
</dbReference>
<dbReference type="STRING" id="402596.SAMN04489844_1883"/>
<feature type="DNA-binding region" description="OmpR/PhoB-type" evidence="5">
    <location>
        <begin position="1"/>
        <end position="100"/>
    </location>
</feature>
<dbReference type="InterPro" id="IPR016032">
    <property type="entry name" value="Sig_transdc_resp-reg_C-effctor"/>
</dbReference>
<accession>A0A1H4QNC3</accession>
<proteinExistence type="inferred from homology"/>
<dbReference type="InterPro" id="IPR005158">
    <property type="entry name" value="BTAD"/>
</dbReference>
<dbReference type="Gene3D" id="1.25.40.10">
    <property type="entry name" value="Tetratricopeptide repeat domain"/>
    <property type="match status" value="2"/>
</dbReference>
<dbReference type="GO" id="GO:0043531">
    <property type="term" value="F:ADP binding"/>
    <property type="evidence" value="ECO:0007669"/>
    <property type="project" value="InterPro"/>
</dbReference>
<evidence type="ECO:0000256" key="5">
    <source>
        <dbReference type="PROSITE-ProRule" id="PRU01091"/>
    </source>
</evidence>
<dbReference type="SUPFAM" id="SSF48452">
    <property type="entry name" value="TPR-like"/>
    <property type="match status" value="2"/>
</dbReference>
<dbReference type="Pfam" id="PF00486">
    <property type="entry name" value="Trans_reg_C"/>
    <property type="match status" value="1"/>
</dbReference>
<dbReference type="SUPFAM" id="SSF52540">
    <property type="entry name" value="P-loop containing nucleoside triphosphate hydrolases"/>
    <property type="match status" value="1"/>
</dbReference>
<name>A0A1H4QNC3_9ACTN</name>
<evidence type="ECO:0000256" key="4">
    <source>
        <dbReference type="ARBA" id="ARBA00023163"/>
    </source>
</evidence>
<evidence type="ECO:0000313" key="7">
    <source>
        <dbReference type="EMBL" id="SEC21166.1"/>
    </source>
</evidence>
<protein>
    <submittedName>
        <fullName evidence="7">DNA-binding transcriptional activator of the SARP family</fullName>
    </submittedName>
</protein>
<dbReference type="Gene3D" id="3.40.50.300">
    <property type="entry name" value="P-loop containing nucleotide triphosphate hydrolases"/>
    <property type="match status" value="1"/>
</dbReference>
<dbReference type="PANTHER" id="PTHR35807:SF1">
    <property type="entry name" value="TRANSCRIPTIONAL REGULATOR REDD"/>
    <property type="match status" value="1"/>
</dbReference>
<evidence type="ECO:0000313" key="8">
    <source>
        <dbReference type="Proteomes" id="UP000198742"/>
    </source>
</evidence>
<evidence type="ECO:0000259" key="6">
    <source>
        <dbReference type="PROSITE" id="PS51755"/>
    </source>
</evidence>
<evidence type="ECO:0000256" key="3">
    <source>
        <dbReference type="ARBA" id="ARBA00023125"/>
    </source>
</evidence>
<dbReference type="RefSeq" id="WP_090968875.1">
    <property type="nucleotide sequence ID" value="NZ_FNRT01000002.1"/>
</dbReference>
<dbReference type="InterPro" id="IPR027417">
    <property type="entry name" value="P-loop_NTPase"/>
</dbReference>
<dbReference type="GO" id="GO:0006355">
    <property type="term" value="P:regulation of DNA-templated transcription"/>
    <property type="evidence" value="ECO:0007669"/>
    <property type="project" value="InterPro"/>
</dbReference>
<dbReference type="GO" id="GO:0000160">
    <property type="term" value="P:phosphorelay signal transduction system"/>
    <property type="evidence" value="ECO:0007669"/>
    <property type="project" value="InterPro"/>
</dbReference>
<dbReference type="AlphaFoldDB" id="A0A1H4QNC3"/>
<reference evidence="8" key="1">
    <citation type="submission" date="2016-10" db="EMBL/GenBank/DDBJ databases">
        <authorList>
            <person name="Varghese N."/>
            <person name="Submissions S."/>
        </authorList>
    </citation>
    <scope>NUCLEOTIDE SEQUENCE [LARGE SCALE GENOMIC DNA]</scope>
    <source>
        <strain evidence="8">DSM 22017</strain>
    </source>
</reference>